<reference evidence="2 3" key="1">
    <citation type="journal article" date="2019" name="Sci. Data">
        <title>Hybrid genome assembly and annotation of Danionella translucida.</title>
        <authorList>
            <person name="Kadobianskyi M."/>
            <person name="Schulze L."/>
            <person name="Schuelke M."/>
            <person name="Judkewitz B."/>
        </authorList>
    </citation>
    <scope>NUCLEOTIDE SEQUENCE [LARGE SCALE GENOMIC DNA]</scope>
    <source>
        <strain evidence="2 3">Bolton</strain>
    </source>
</reference>
<evidence type="ECO:0000313" key="3">
    <source>
        <dbReference type="Proteomes" id="UP000316079"/>
    </source>
</evidence>
<keyword evidence="3" id="KW-1185">Reference proteome</keyword>
<dbReference type="AlphaFoldDB" id="A0A553Q505"/>
<sequence>MGVRISLELRGGGGSKIFGSGSRALHRFRSVCFPGGEEMKAGLLVAVLYCFANGEVRLRLKRGSPSWIFLRRNGSHRSLFCSLSASAFPDPDAVQQELRKRWQVFCESHRCFSEIHPKHLCRCSERNQCSTTNQEPRLTPRLAAAYQAAEPELGGRSQAPESCLRKSLSSSEGDFTLGETMEEVMEESEL</sequence>
<accession>A0A553Q505</accession>
<feature type="compositionally biased region" description="Acidic residues" evidence="1">
    <location>
        <begin position="180"/>
        <end position="190"/>
    </location>
</feature>
<dbReference type="STRING" id="623744.A0A553Q505"/>
<dbReference type="OrthoDB" id="5967113at2759"/>
<comment type="caution">
    <text evidence="2">The sequence shown here is derived from an EMBL/GenBank/DDBJ whole genome shotgun (WGS) entry which is preliminary data.</text>
</comment>
<gene>
    <name evidence="2" type="ORF">DNTS_016184</name>
</gene>
<evidence type="ECO:0000313" key="2">
    <source>
        <dbReference type="EMBL" id="TRY85012.1"/>
    </source>
</evidence>
<protein>
    <submittedName>
        <fullName evidence="2">Uncharacterized protein</fullName>
    </submittedName>
</protein>
<name>A0A553Q505_9TELE</name>
<dbReference type="Proteomes" id="UP000316079">
    <property type="component" value="Unassembled WGS sequence"/>
</dbReference>
<organism evidence="2 3">
    <name type="scientific">Danionella cerebrum</name>
    <dbReference type="NCBI Taxonomy" id="2873325"/>
    <lineage>
        <taxon>Eukaryota</taxon>
        <taxon>Metazoa</taxon>
        <taxon>Chordata</taxon>
        <taxon>Craniata</taxon>
        <taxon>Vertebrata</taxon>
        <taxon>Euteleostomi</taxon>
        <taxon>Actinopterygii</taxon>
        <taxon>Neopterygii</taxon>
        <taxon>Teleostei</taxon>
        <taxon>Ostariophysi</taxon>
        <taxon>Cypriniformes</taxon>
        <taxon>Danionidae</taxon>
        <taxon>Danioninae</taxon>
        <taxon>Danionella</taxon>
    </lineage>
</organism>
<feature type="region of interest" description="Disordered" evidence="1">
    <location>
        <begin position="150"/>
        <end position="190"/>
    </location>
</feature>
<dbReference type="EMBL" id="SRMA01026331">
    <property type="protein sequence ID" value="TRY85012.1"/>
    <property type="molecule type" value="Genomic_DNA"/>
</dbReference>
<proteinExistence type="predicted"/>
<evidence type="ECO:0000256" key="1">
    <source>
        <dbReference type="SAM" id="MobiDB-lite"/>
    </source>
</evidence>